<dbReference type="AlphaFoldDB" id="A0ABC9BAP1"/>
<dbReference type="EMBL" id="OZ075134">
    <property type="protein sequence ID" value="CAL4994158.1"/>
    <property type="molecule type" value="Genomic_DNA"/>
</dbReference>
<dbReference type="Gene3D" id="2.60.120.330">
    <property type="entry name" value="B-lactam Antibiotic, Isopenicillin N Synthase, Chain"/>
    <property type="match status" value="1"/>
</dbReference>
<organism evidence="4 5">
    <name type="scientific">Urochloa decumbens</name>
    <dbReference type="NCBI Taxonomy" id="240449"/>
    <lineage>
        <taxon>Eukaryota</taxon>
        <taxon>Viridiplantae</taxon>
        <taxon>Streptophyta</taxon>
        <taxon>Embryophyta</taxon>
        <taxon>Tracheophyta</taxon>
        <taxon>Spermatophyta</taxon>
        <taxon>Magnoliopsida</taxon>
        <taxon>Liliopsida</taxon>
        <taxon>Poales</taxon>
        <taxon>Poaceae</taxon>
        <taxon>PACMAD clade</taxon>
        <taxon>Panicoideae</taxon>
        <taxon>Panicodae</taxon>
        <taxon>Paniceae</taxon>
        <taxon>Melinidinae</taxon>
        <taxon>Urochloa</taxon>
    </lineage>
</organism>
<dbReference type="InterPro" id="IPR005123">
    <property type="entry name" value="Oxoglu/Fe-dep_dioxygenase_dom"/>
</dbReference>
<protein>
    <recommendedName>
        <fullName evidence="3">Fe2OG dioxygenase domain-containing protein</fullName>
    </recommendedName>
</protein>
<feature type="domain" description="Fe2OG dioxygenase" evidence="3">
    <location>
        <begin position="174"/>
        <end position="298"/>
    </location>
</feature>
<evidence type="ECO:0000256" key="1">
    <source>
        <dbReference type="ARBA" id="ARBA00022801"/>
    </source>
</evidence>
<dbReference type="SUPFAM" id="SSF51197">
    <property type="entry name" value="Clavaminate synthase-like"/>
    <property type="match status" value="1"/>
</dbReference>
<dbReference type="InterPro" id="IPR027443">
    <property type="entry name" value="IPNS-like_sf"/>
</dbReference>
<accession>A0ABC9BAP1</accession>
<keyword evidence="2" id="KW-0560">Oxidoreductase</keyword>
<dbReference type="PANTHER" id="PTHR47990">
    <property type="entry name" value="2-OXOGLUTARATE (2OG) AND FE(II)-DEPENDENT OXYGENASE SUPERFAMILY PROTEIN-RELATED"/>
    <property type="match status" value="1"/>
</dbReference>
<dbReference type="GO" id="GO:0046872">
    <property type="term" value="F:metal ion binding"/>
    <property type="evidence" value="ECO:0007669"/>
    <property type="project" value="UniProtKB-KW"/>
</dbReference>
<evidence type="ECO:0000256" key="2">
    <source>
        <dbReference type="RuleBase" id="RU003682"/>
    </source>
</evidence>
<keyword evidence="2" id="KW-0408">Iron</keyword>
<dbReference type="Proteomes" id="UP001497457">
    <property type="component" value="Chromosome 24b"/>
</dbReference>
<keyword evidence="1" id="KW-0378">Hydrolase</keyword>
<proteinExistence type="inferred from homology"/>
<keyword evidence="2" id="KW-0479">Metal-binding</keyword>
<dbReference type="InterPro" id="IPR001261">
    <property type="entry name" value="ArgE/DapE_CS"/>
</dbReference>
<dbReference type="InterPro" id="IPR050231">
    <property type="entry name" value="Iron_ascorbate_oxido_reductase"/>
</dbReference>
<dbReference type="Pfam" id="PF03171">
    <property type="entry name" value="2OG-FeII_Oxy"/>
    <property type="match status" value="1"/>
</dbReference>
<dbReference type="InterPro" id="IPR044861">
    <property type="entry name" value="IPNS-like_FE2OG_OXY"/>
</dbReference>
<dbReference type="PROSITE" id="PS51471">
    <property type="entry name" value="FE2OG_OXY"/>
    <property type="match status" value="1"/>
</dbReference>
<comment type="similarity">
    <text evidence="2">Belongs to the iron/ascorbate-dependent oxidoreductase family.</text>
</comment>
<dbReference type="PROSITE" id="PS00758">
    <property type="entry name" value="ARGE_DAPE_CPG2_1"/>
    <property type="match status" value="1"/>
</dbReference>
<evidence type="ECO:0000313" key="4">
    <source>
        <dbReference type="EMBL" id="CAL4994158.1"/>
    </source>
</evidence>
<name>A0ABC9BAP1_9POAL</name>
<sequence>MANTHGTIPRINFAGIDPATAAGPGGDSSSQWAAVRAAVMDALSDHGAFEAVMDGLISPELTAAMMGPGGAAESFFSLPPSTKALYTDKERPYLGYVSSFIPGMPYESLSVMDPLSPDAVPSLAGLMWPGTGNPSFSETVQAYMEKVSALEAVVRRMVLESVGAAAEHAGEQGKATSLRLRLSAYLAPGTAEGRVGLPAHRDTSLLSVLTQNGIDGIEVELGRGAGGGGGGGWARAELSPVVGGEGGWARPALSPGGFLVLAGDMLRVLTNGRVFSPLHRVVVAGERTRYSCILFSNPGDDVVVQAVDGAVDAEHPAVYKPFVYSEYLGFIFSKEQYKNPNKLETFAAVGIDG</sequence>
<keyword evidence="5" id="KW-1185">Reference proteome</keyword>
<dbReference type="GO" id="GO:0016491">
    <property type="term" value="F:oxidoreductase activity"/>
    <property type="evidence" value="ECO:0007669"/>
    <property type="project" value="UniProtKB-KW"/>
</dbReference>
<evidence type="ECO:0000259" key="3">
    <source>
        <dbReference type="PROSITE" id="PS51471"/>
    </source>
</evidence>
<evidence type="ECO:0000313" key="5">
    <source>
        <dbReference type="Proteomes" id="UP001497457"/>
    </source>
</evidence>
<reference evidence="4" key="1">
    <citation type="submission" date="2024-10" db="EMBL/GenBank/DDBJ databases">
        <authorList>
            <person name="Ryan C."/>
        </authorList>
    </citation>
    <scope>NUCLEOTIDE SEQUENCE [LARGE SCALE GENOMIC DNA]</scope>
</reference>
<gene>
    <name evidence="4" type="ORF">URODEC1_LOCUS61807</name>
</gene>